<dbReference type="PATRIC" id="fig|2209.51.peg.3748"/>
<evidence type="ECO:0000259" key="1">
    <source>
        <dbReference type="Pfam" id="PF00391"/>
    </source>
</evidence>
<evidence type="ECO:0000313" key="26">
    <source>
        <dbReference type="Proteomes" id="UP000034547"/>
    </source>
</evidence>
<evidence type="ECO:0000313" key="27">
    <source>
        <dbReference type="Proteomes" id="UP000034597"/>
    </source>
</evidence>
<evidence type="ECO:0000313" key="20">
    <source>
        <dbReference type="Proteomes" id="UP000033864"/>
    </source>
</evidence>
<dbReference type="EMBL" id="JJQW01000131">
    <property type="protein sequence ID" value="KKH84505.1"/>
    <property type="molecule type" value="Genomic_DNA"/>
</dbReference>
<dbReference type="Proteomes" id="UP000034872">
    <property type="component" value="Unassembled WGS sequence"/>
</dbReference>
<evidence type="ECO:0000313" key="8">
    <source>
        <dbReference type="EMBL" id="KKH65016.1"/>
    </source>
</evidence>
<dbReference type="EMBL" id="JJQS01000047">
    <property type="protein sequence ID" value="KKH76581.1"/>
    <property type="molecule type" value="Genomic_DNA"/>
</dbReference>
<organism evidence="14 19">
    <name type="scientific">Methanosarcina mazei</name>
    <name type="common">Methanosarcina frisia</name>
    <dbReference type="NCBI Taxonomy" id="2209"/>
    <lineage>
        <taxon>Archaea</taxon>
        <taxon>Methanobacteriati</taxon>
        <taxon>Methanobacteriota</taxon>
        <taxon>Stenosarchaea group</taxon>
        <taxon>Methanomicrobia</taxon>
        <taxon>Methanosarcinales</taxon>
        <taxon>Methanosarcinaceae</taxon>
        <taxon>Methanosarcina</taxon>
    </lineage>
</organism>
<evidence type="ECO:0000313" key="11">
    <source>
        <dbReference type="EMBL" id="KKH72672.1"/>
    </source>
</evidence>
<dbReference type="EMBL" id="JJQR01000128">
    <property type="protein sequence ID" value="KKH72672.1"/>
    <property type="molecule type" value="Genomic_DNA"/>
</dbReference>
<dbReference type="EMBL" id="JJQJ01000103">
    <property type="protein sequence ID" value="KKH49297.1"/>
    <property type="molecule type" value="Genomic_DNA"/>
</dbReference>
<proteinExistence type="predicted"/>
<reference evidence="19 20" key="1">
    <citation type="journal article" date="2015" name="ISME J.">
        <title>Genomic and phenotypic differentiation among Methanosarcina mazei populations from Columbia River sediment.</title>
        <authorList>
            <person name="Youngblut N.D."/>
            <person name="Wirth J.S."/>
            <person name="Henriksen J.R."/>
            <person name="Smith M."/>
            <person name="Simon H."/>
            <person name="Metcalf W.W."/>
            <person name="Whitaker R.J."/>
        </authorList>
    </citation>
    <scope>NUCLEOTIDE SEQUENCE [LARGE SCALE GENOMIC DNA]</scope>
    <source>
        <strain evidence="5 30">1.H.A.1A.1</strain>
        <strain evidence="4 22">1.H.A.1A.3</strain>
        <strain evidence="6 20">1.H.A.1A.6</strain>
        <strain evidence="7 25">1.H.A.2.3</strain>
        <strain evidence="9 29">1.H.A.2.7</strain>
        <strain evidence="8">1.H.A.2.8</strain>
        <strain evidence="11 33">1.H.M.1A.1</strain>
        <strain evidence="12 23">1.H.M.1A.2</strain>
        <strain evidence="10 31">1.H.M.1A.3</strain>
        <strain evidence="14 19">1.H.M.2.2</strain>
        <strain evidence="13 34">1.H.M.2.3</strain>
        <strain evidence="15 28">1.H.M.2.4</strain>
        <strain evidence="16 32">1.H.T.2.1</strain>
        <strain evidence="18 21">1.H.T.2.3</strain>
        <strain evidence="17 26">1.H.T.2.5</strain>
        <strain evidence="3 24">2.F.A.2.3</strain>
        <strain evidence="2 27">2.F.T.0.2</strain>
    </source>
</reference>
<evidence type="ECO:0000313" key="24">
    <source>
        <dbReference type="Proteomes" id="UP000034142"/>
    </source>
</evidence>
<dbReference type="SUPFAM" id="SSF52009">
    <property type="entry name" value="Phosphohistidine domain"/>
    <property type="match status" value="1"/>
</dbReference>
<feature type="domain" description="PEP-utilising enzyme mobile" evidence="1">
    <location>
        <begin position="6"/>
        <end position="48"/>
    </location>
</feature>
<dbReference type="EMBL" id="JJQZ01000053">
    <property type="protein sequence ID" value="KKH97459.1"/>
    <property type="molecule type" value="Genomic_DNA"/>
</dbReference>
<dbReference type="Proteomes" id="UP000033885">
    <property type="component" value="Unassembled WGS sequence"/>
</dbReference>
<evidence type="ECO:0000313" key="33">
    <source>
        <dbReference type="Proteomes" id="UP000034925"/>
    </source>
</evidence>
<dbReference type="Proteomes" id="UP000034668">
    <property type="component" value="Unassembled WGS sequence"/>
</dbReference>
<evidence type="ECO:0000313" key="16">
    <source>
        <dbReference type="EMBL" id="KKH97459.1"/>
    </source>
</evidence>
<evidence type="ECO:0000313" key="3">
    <source>
        <dbReference type="EMBL" id="KKG05858.1"/>
    </source>
</evidence>
<dbReference type="EMBL" id="JJRA01000001">
    <property type="protein sequence ID" value="KKI07035.1"/>
    <property type="molecule type" value="Genomic_DNA"/>
</dbReference>
<evidence type="ECO:0000313" key="15">
    <source>
        <dbReference type="EMBL" id="KKH90402.1"/>
    </source>
</evidence>
<dbReference type="Proteomes" id="UP000034937">
    <property type="component" value="Unassembled WGS sequence"/>
</dbReference>
<dbReference type="EMBL" id="JJQG01000102">
    <property type="protein sequence ID" value="KKH37705.1"/>
    <property type="molecule type" value="Genomic_DNA"/>
</dbReference>
<evidence type="ECO:0000313" key="13">
    <source>
        <dbReference type="EMBL" id="KKH84505.1"/>
    </source>
</evidence>
<dbReference type="Pfam" id="PF00391">
    <property type="entry name" value="PEP-utilizers"/>
    <property type="match status" value="1"/>
</dbReference>
<dbReference type="EMBL" id="JJQH01000182">
    <property type="protein sequence ID" value="KKH35099.1"/>
    <property type="molecule type" value="Genomic_DNA"/>
</dbReference>
<evidence type="ECO:0000313" key="4">
    <source>
        <dbReference type="EMBL" id="KKH35099.1"/>
    </source>
</evidence>
<evidence type="ECO:0000313" key="18">
    <source>
        <dbReference type="EMBL" id="KKI07035.1"/>
    </source>
</evidence>
<accession>A0A0F8TH92</accession>
<dbReference type="EMBL" id="JJQO01000007">
    <property type="protein sequence ID" value="KKH69954.1"/>
    <property type="molecule type" value="Genomic_DNA"/>
</dbReference>
<dbReference type="Proteomes" id="UP000034142">
    <property type="component" value="Unassembled WGS sequence"/>
</dbReference>
<evidence type="ECO:0000313" key="32">
    <source>
        <dbReference type="Proteomes" id="UP000034872"/>
    </source>
</evidence>
<evidence type="ECO:0000313" key="7">
    <source>
        <dbReference type="EMBL" id="KKH53535.1"/>
    </source>
</evidence>
<dbReference type="EMBL" id="JJRB01000035">
    <property type="protein sequence ID" value="KKI05115.1"/>
    <property type="molecule type" value="Genomic_DNA"/>
</dbReference>
<evidence type="ECO:0000313" key="5">
    <source>
        <dbReference type="EMBL" id="KKH37705.1"/>
    </source>
</evidence>
<dbReference type="Proteomes" id="UP000034758">
    <property type="component" value="Unassembled WGS sequence"/>
</dbReference>
<evidence type="ECO:0000313" key="34">
    <source>
        <dbReference type="Proteomes" id="UP000034937"/>
    </source>
</evidence>
<evidence type="ECO:0000313" key="23">
    <source>
        <dbReference type="Proteomes" id="UP000034040"/>
    </source>
</evidence>
<evidence type="ECO:0000313" key="29">
    <source>
        <dbReference type="Proteomes" id="UP000034692"/>
    </source>
</evidence>
<evidence type="ECO:0000313" key="17">
    <source>
        <dbReference type="EMBL" id="KKI05115.1"/>
    </source>
</evidence>
<evidence type="ECO:0000313" key="12">
    <source>
        <dbReference type="EMBL" id="KKH76581.1"/>
    </source>
</evidence>
<dbReference type="Proteomes" id="UP000034040">
    <property type="component" value="Unassembled WGS sequence"/>
</dbReference>
<sequence length="82" mass="9299">MTFIVPLCSAIVERREKMLIHWTIIAREYGIPCITGVPDATGLIKTGTISKWTDTQGIVTVLKRRVQRKTNKFLDLPYNPAI</sequence>
<evidence type="ECO:0000313" key="6">
    <source>
        <dbReference type="EMBL" id="KKH49297.1"/>
    </source>
</evidence>
<evidence type="ECO:0000313" key="10">
    <source>
        <dbReference type="EMBL" id="KKH72325.1"/>
    </source>
</evidence>
<evidence type="ECO:0000313" key="25">
    <source>
        <dbReference type="Proteomes" id="UP000034232"/>
    </source>
</evidence>
<evidence type="ECO:0000313" key="28">
    <source>
        <dbReference type="Proteomes" id="UP000034668"/>
    </source>
</evidence>
<dbReference type="EMBL" id="JJOT01000083">
    <property type="protein sequence ID" value="KKG01198.1"/>
    <property type="molecule type" value="Genomic_DNA"/>
</dbReference>
<dbReference type="Proteomes" id="UP000034842">
    <property type="component" value="Unassembled WGS sequence"/>
</dbReference>
<dbReference type="InterPro" id="IPR036637">
    <property type="entry name" value="Phosphohistidine_dom_sf"/>
</dbReference>
<evidence type="ECO:0000313" key="14">
    <source>
        <dbReference type="EMBL" id="KKH84614.1"/>
    </source>
</evidence>
<evidence type="ECO:0000313" key="21">
    <source>
        <dbReference type="Proteomes" id="UP000033885"/>
    </source>
</evidence>
<dbReference type="Proteomes" id="UP000034925">
    <property type="component" value="Unassembled WGS sequence"/>
</dbReference>
<dbReference type="Proteomes" id="UP000034692">
    <property type="component" value="Unassembled WGS sequence"/>
</dbReference>
<dbReference type="Gene3D" id="3.50.30.10">
    <property type="entry name" value="Phosphohistidine domain"/>
    <property type="match status" value="1"/>
</dbReference>
<dbReference type="EMBL" id="JJQM01000118">
    <property type="protein sequence ID" value="KKH53535.1"/>
    <property type="molecule type" value="Genomic_DNA"/>
</dbReference>
<dbReference type="Proteomes" id="UP000034547">
    <property type="component" value="Unassembled WGS sequence"/>
</dbReference>
<evidence type="ECO:0000313" key="22">
    <source>
        <dbReference type="Proteomes" id="UP000034021"/>
    </source>
</evidence>
<dbReference type="EMBL" id="JJOR01000061">
    <property type="protein sequence ID" value="KKG05858.1"/>
    <property type="molecule type" value="Genomic_DNA"/>
</dbReference>
<dbReference type="AlphaFoldDB" id="A0A0F8TH92"/>
<name>A0A0F8TH92_METMZ</name>
<evidence type="ECO:0000313" key="30">
    <source>
        <dbReference type="Proteomes" id="UP000034758"/>
    </source>
</evidence>
<dbReference type="Proteomes" id="UP000033864">
    <property type="component" value="Unassembled WGS sequence"/>
</dbReference>
<gene>
    <name evidence="3" type="ORF">DU31_17265</name>
    <name evidence="2" type="ORF">DU40_17230</name>
    <name evidence="4" type="ORF">DU50_17415</name>
    <name evidence="5" type="ORF">DU54_18045</name>
    <name evidence="8" type="ORF">DU73_19090</name>
    <name evidence="9" type="ORF">DU75_18310</name>
    <name evidence="7" type="ORF">DU76_17240</name>
    <name evidence="12" type="ORF">DU77_17640</name>
    <name evidence="10" type="ORF">DU78_18785</name>
    <name evidence="15" type="ORF">DU79_04485</name>
    <name evidence="18" type="ORF">DU81_17665</name>
    <name evidence="14" type="ORF">DU82_17640</name>
    <name evidence="17" type="ORF">DU83_17450</name>
    <name evidence="16" type="ORF">DU84_18390</name>
    <name evidence="6" type="ORF">DU85_18400</name>
    <name evidence="11" type="ORF">DU86_17255</name>
    <name evidence="13" type="ORF">DU88_16610</name>
</gene>
<evidence type="ECO:0000313" key="19">
    <source>
        <dbReference type="Proteomes" id="UP000033814"/>
    </source>
</evidence>
<evidence type="ECO:0000313" key="9">
    <source>
        <dbReference type="EMBL" id="KKH69954.1"/>
    </source>
</evidence>
<dbReference type="EMBL" id="JJQX01000205">
    <property type="protein sequence ID" value="KKH90402.1"/>
    <property type="molecule type" value="Genomic_DNA"/>
</dbReference>
<dbReference type="Proteomes" id="UP000034597">
    <property type="component" value="Unassembled WGS sequence"/>
</dbReference>
<evidence type="ECO:0000313" key="2">
    <source>
        <dbReference type="EMBL" id="KKG01198.1"/>
    </source>
</evidence>
<dbReference type="GO" id="GO:0016772">
    <property type="term" value="F:transferase activity, transferring phosphorus-containing groups"/>
    <property type="evidence" value="ECO:0007669"/>
    <property type="project" value="InterPro"/>
</dbReference>
<comment type="caution">
    <text evidence="14">The sequence shown here is derived from an EMBL/GenBank/DDBJ whole genome shotgun (WGS) entry which is preliminary data.</text>
</comment>
<dbReference type="InterPro" id="IPR008279">
    <property type="entry name" value="PEP-util_enz_mobile_dom"/>
</dbReference>
<dbReference type="Proteomes" id="UP000033814">
    <property type="component" value="Unassembled WGS sequence"/>
</dbReference>
<dbReference type="EMBL" id="JJQV01000044">
    <property type="protein sequence ID" value="KKH84614.1"/>
    <property type="molecule type" value="Genomic_DNA"/>
</dbReference>
<dbReference type="Proteomes" id="UP000034232">
    <property type="component" value="Unassembled WGS sequence"/>
</dbReference>
<evidence type="ECO:0000313" key="31">
    <source>
        <dbReference type="Proteomes" id="UP000034842"/>
    </source>
</evidence>
<dbReference type="EMBL" id="JJQP01000178">
    <property type="protein sequence ID" value="KKH65016.1"/>
    <property type="molecule type" value="Genomic_DNA"/>
</dbReference>
<protein>
    <recommendedName>
        <fullName evidence="1">PEP-utilising enzyme mobile domain-containing protein</fullName>
    </recommendedName>
</protein>
<dbReference type="EMBL" id="JJQT01000242">
    <property type="protein sequence ID" value="KKH72325.1"/>
    <property type="molecule type" value="Genomic_DNA"/>
</dbReference>
<dbReference type="Proteomes" id="UP000034021">
    <property type="component" value="Unassembled WGS sequence"/>
</dbReference>